<dbReference type="SUPFAM" id="SSF49562">
    <property type="entry name" value="C2 domain (Calcium/lipid-binding domain, CaLB)"/>
    <property type="match status" value="1"/>
</dbReference>
<dbReference type="InParanoid" id="D2VAF7"/>
<name>D2VAF7_NAEGR</name>
<dbReference type="EMBL" id="GG738859">
    <property type="protein sequence ID" value="EFC46421.1"/>
    <property type="molecule type" value="Genomic_DNA"/>
</dbReference>
<evidence type="ECO:0000259" key="2">
    <source>
        <dbReference type="Pfam" id="PF00168"/>
    </source>
</evidence>
<feature type="domain" description="C2" evidence="2">
    <location>
        <begin position="25"/>
        <end position="65"/>
    </location>
</feature>
<feature type="region of interest" description="Disordered" evidence="1">
    <location>
        <begin position="223"/>
        <end position="269"/>
    </location>
</feature>
<dbReference type="InterPro" id="IPR000008">
    <property type="entry name" value="C2_dom"/>
</dbReference>
<dbReference type="Pfam" id="PF00168">
    <property type="entry name" value="C2"/>
    <property type="match status" value="1"/>
</dbReference>
<feature type="compositionally biased region" description="Low complexity" evidence="1">
    <location>
        <begin position="248"/>
        <end position="260"/>
    </location>
</feature>
<evidence type="ECO:0000256" key="1">
    <source>
        <dbReference type="SAM" id="MobiDB-lite"/>
    </source>
</evidence>
<dbReference type="KEGG" id="ngr:NAEGRDRAFT_47955"/>
<reference evidence="3 4" key="1">
    <citation type="journal article" date="2010" name="Cell">
        <title>The genome of Naegleria gruberi illuminates early eukaryotic versatility.</title>
        <authorList>
            <person name="Fritz-Laylin L.K."/>
            <person name="Prochnik S.E."/>
            <person name="Ginger M.L."/>
            <person name="Dacks J.B."/>
            <person name="Carpenter M.L."/>
            <person name="Field M.C."/>
            <person name="Kuo A."/>
            <person name="Paredez A."/>
            <person name="Chapman J."/>
            <person name="Pham J."/>
            <person name="Shu S."/>
            <person name="Neupane R."/>
            <person name="Cipriano M."/>
            <person name="Mancuso J."/>
            <person name="Tu H."/>
            <person name="Salamov A."/>
            <person name="Lindquist E."/>
            <person name="Shapiro H."/>
            <person name="Lucas S."/>
            <person name="Grigoriev I.V."/>
            <person name="Cande W.Z."/>
            <person name="Fulton C."/>
            <person name="Rokhsar D.S."/>
            <person name="Dawson S.C."/>
        </authorList>
    </citation>
    <scope>NUCLEOTIDE SEQUENCE [LARGE SCALE GENOMIC DNA]</scope>
    <source>
        <strain evidence="3 4">NEG-M</strain>
    </source>
</reference>
<dbReference type="GeneID" id="8859538"/>
<keyword evidence="4" id="KW-1185">Reference proteome</keyword>
<evidence type="ECO:0000313" key="4">
    <source>
        <dbReference type="Proteomes" id="UP000006671"/>
    </source>
</evidence>
<evidence type="ECO:0000313" key="3">
    <source>
        <dbReference type="EMBL" id="EFC46421.1"/>
    </source>
</evidence>
<dbReference type="AlphaFoldDB" id="D2VAF7"/>
<dbReference type="Proteomes" id="UP000006671">
    <property type="component" value="Unassembled WGS sequence"/>
</dbReference>
<gene>
    <name evidence="3" type="ORF">NAEGRDRAFT_47955</name>
</gene>
<proteinExistence type="predicted"/>
<protein>
    <submittedName>
        <fullName evidence="3">Predicted protein</fullName>
    </submittedName>
</protein>
<dbReference type="Gene3D" id="2.60.40.150">
    <property type="entry name" value="C2 domain"/>
    <property type="match status" value="1"/>
</dbReference>
<dbReference type="VEuPathDB" id="AmoebaDB:NAEGRDRAFT_47955"/>
<organism evidence="4">
    <name type="scientific">Naegleria gruberi</name>
    <name type="common">Amoeba</name>
    <dbReference type="NCBI Taxonomy" id="5762"/>
    <lineage>
        <taxon>Eukaryota</taxon>
        <taxon>Discoba</taxon>
        <taxon>Heterolobosea</taxon>
        <taxon>Tetramitia</taxon>
        <taxon>Eutetramitia</taxon>
        <taxon>Vahlkampfiidae</taxon>
        <taxon>Naegleria</taxon>
    </lineage>
</organism>
<accession>D2VAF7</accession>
<dbReference type="InterPro" id="IPR035892">
    <property type="entry name" value="C2_domain_sf"/>
</dbReference>
<dbReference type="RefSeq" id="XP_002679165.1">
    <property type="nucleotide sequence ID" value="XM_002679119.1"/>
</dbReference>
<feature type="compositionally biased region" description="Polar residues" evidence="1">
    <location>
        <begin position="224"/>
        <end position="235"/>
    </location>
</feature>
<sequence length="269" mass="30563">MQFNLKGLTLQNLYPSIISTSTLFVPNRETKKTNTIEFTIYDHDRIGRNEKIGKCFLPLSCIFDGCPVECEDESGNGPPWWLYLSDSQSIVQDFHNLVNIPPTPTPTMKQAEFVNFSDEEIEEIQEMSQSHDIDLTASKYVQVNWGDLWKSYEYKQAMYDQKKKPHYLQLEIQLESQFVENGFLERSRTKPLLIIEALLVNVSIGKQASTALKNGPSAVPPIHVSSSVGESSTIPVTPEQPQEKHLPRLSFSKLSRSFRLQNSPPTSKP</sequence>